<keyword evidence="4 6" id="KW-1133">Transmembrane helix</keyword>
<dbReference type="RefSeq" id="WP_099900445.1">
    <property type="nucleotide sequence ID" value="NZ_BPQJ01000046.1"/>
</dbReference>
<dbReference type="EMBL" id="BPQJ01000046">
    <property type="protein sequence ID" value="GJD65730.1"/>
    <property type="molecule type" value="Genomic_DNA"/>
</dbReference>
<dbReference type="Pfam" id="PF04138">
    <property type="entry name" value="GtrA_DPMS_TM"/>
    <property type="match status" value="1"/>
</dbReference>
<evidence type="ECO:0000256" key="6">
    <source>
        <dbReference type="SAM" id="Phobius"/>
    </source>
</evidence>
<dbReference type="InterPro" id="IPR007267">
    <property type="entry name" value="GtrA_DPMS_TM"/>
</dbReference>
<gene>
    <name evidence="8" type="ORF">MPEAHAMD_5925</name>
</gene>
<evidence type="ECO:0000313" key="9">
    <source>
        <dbReference type="Proteomes" id="UP001055286"/>
    </source>
</evidence>
<protein>
    <recommendedName>
        <fullName evidence="7">GtrA/DPMS transmembrane domain-containing protein</fullName>
    </recommendedName>
</protein>
<reference evidence="8" key="2">
    <citation type="submission" date="2021-08" db="EMBL/GenBank/DDBJ databases">
        <authorList>
            <person name="Tani A."/>
            <person name="Ola A."/>
            <person name="Ogura Y."/>
            <person name="Katsura K."/>
            <person name="Hayashi T."/>
        </authorList>
    </citation>
    <scope>NUCLEOTIDE SEQUENCE</scope>
    <source>
        <strain evidence="8">JCM 32048</strain>
    </source>
</reference>
<evidence type="ECO:0000313" key="8">
    <source>
        <dbReference type="EMBL" id="GJD65730.1"/>
    </source>
</evidence>
<dbReference type="AlphaFoldDB" id="A0AA37HIE5"/>
<dbReference type="PANTHER" id="PTHR38459:SF1">
    <property type="entry name" value="PROPHAGE BACTOPRENOL-LINKED GLUCOSE TRANSLOCASE HOMOLOG"/>
    <property type="match status" value="1"/>
</dbReference>
<dbReference type="Proteomes" id="UP001055286">
    <property type="component" value="Unassembled WGS sequence"/>
</dbReference>
<keyword evidence="5 6" id="KW-0472">Membrane</keyword>
<name>A0AA37HIE5_9HYPH</name>
<accession>A0AA37HIE5</accession>
<feature type="domain" description="GtrA/DPMS transmembrane" evidence="7">
    <location>
        <begin position="8"/>
        <end position="129"/>
    </location>
</feature>
<sequence>MIDHPAFRFLIAGGSAAAVNWLARLMLSQVLPFGTALILAQGVGMAAGFWLYRVFVFQAANGSLRRQLAAFLAVNAVSAGIVLMASLAAAAVLARGLGLAVPFAEGIGHAFGIGVGAVANYVGHRLLTFPGPADLNAAR</sequence>
<dbReference type="InterPro" id="IPR051401">
    <property type="entry name" value="GtrA_CellWall_Glycosyl"/>
</dbReference>
<evidence type="ECO:0000256" key="5">
    <source>
        <dbReference type="ARBA" id="ARBA00023136"/>
    </source>
</evidence>
<feature type="transmembrane region" description="Helical" evidence="6">
    <location>
        <begin position="7"/>
        <end position="27"/>
    </location>
</feature>
<dbReference type="GO" id="GO:0000271">
    <property type="term" value="P:polysaccharide biosynthetic process"/>
    <property type="evidence" value="ECO:0007669"/>
    <property type="project" value="InterPro"/>
</dbReference>
<dbReference type="GO" id="GO:0005886">
    <property type="term" value="C:plasma membrane"/>
    <property type="evidence" value="ECO:0007669"/>
    <property type="project" value="TreeGrafter"/>
</dbReference>
<feature type="transmembrane region" description="Helical" evidence="6">
    <location>
        <begin position="33"/>
        <end position="56"/>
    </location>
</feature>
<keyword evidence="3 6" id="KW-0812">Transmembrane</keyword>
<organism evidence="8 9">
    <name type="scientific">Methylobacterium frigidaeris</name>
    <dbReference type="NCBI Taxonomy" id="2038277"/>
    <lineage>
        <taxon>Bacteria</taxon>
        <taxon>Pseudomonadati</taxon>
        <taxon>Pseudomonadota</taxon>
        <taxon>Alphaproteobacteria</taxon>
        <taxon>Hyphomicrobiales</taxon>
        <taxon>Methylobacteriaceae</taxon>
        <taxon>Methylobacterium</taxon>
    </lineage>
</organism>
<proteinExistence type="inferred from homology"/>
<comment type="subcellular location">
    <subcellularLocation>
        <location evidence="1">Membrane</location>
        <topology evidence="1">Multi-pass membrane protein</topology>
    </subcellularLocation>
</comment>
<comment type="similarity">
    <text evidence="2">Belongs to the GtrA family.</text>
</comment>
<dbReference type="PANTHER" id="PTHR38459">
    <property type="entry name" value="PROPHAGE BACTOPRENOL-LINKED GLUCOSE TRANSLOCASE HOMOLOG"/>
    <property type="match status" value="1"/>
</dbReference>
<reference evidence="8" key="1">
    <citation type="journal article" date="2016" name="Front. Microbiol.">
        <title>Genome Sequence of the Piezophilic, Mesophilic Sulfate-Reducing Bacterium Desulfovibrio indicus J2T.</title>
        <authorList>
            <person name="Cao J."/>
            <person name="Maignien L."/>
            <person name="Shao Z."/>
            <person name="Alain K."/>
            <person name="Jebbar M."/>
        </authorList>
    </citation>
    <scope>NUCLEOTIDE SEQUENCE</scope>
    <source>
        <strain evidence="8">JCM 32048</strain>
    </source>
</reference>
<evidence type="ECO:0000256" key="4">
    <source>
        <dbReference type="ARBA" id="ARBA00022989"/>
    </source>
</evidence>
<keyword evidence="9" id="KW-1185">Reference proteome</keyword>
<evidence type="ECO:0000256" key="1">
    <source>
        <dbReference type="ARBA" id="ARBA00004141"/>
    </source>
</evidence>
<evidence type="ECO:0000259" key="7">
    <source>
        <dbReference type="Pfam" id="PF04138"/>
    </source>
</evidence>
<evidence type="ECO:0000256" key="3">
    <source>
        <dbReference type="ARBA" id="ARBA00022692"/>
    </source>
</evidence>
<comment type="caution">
    <text evidence="8">The sequence shown here is derived from an EMBL/GenBank/DDBJ whole genome shotgun (WGS) entry which is preliminary data.</text>
</comment>
<feature type="transmembrane region" description="Helical" evidence="6">
    <location>
        <begin position="99"/>
        <end position="122"/>
    </location>
</feature>
<feature type="transmembrane region" description="Helical" evidence="6">
    <location>
        <begin position="68"/>
        <end position="93"/>
    </location>
</feature>
<evidence type="ECO:0000256" key="2">
    <source>
        <dbReference type="ARBA" id="ARBA00009399"/>
    </source>
</evidence>